<feature type="compositionally biased region" description="Basic residues" evidence="4">
    <location>
        <begin position="391"/>
        <end position="412"/>
    </location>
</feature>
<dbReference type="GO" id="GO:0097176">
    <property type="term" value="P:epoxide metabolic process"/>
    <property type="evidence" value="ECO:0007669"/>
    <property type="project" value="TreeGrafter"/>
</dbReference>
<dbReference type="PRINTS" id="PR00412">
    <property type="entry name" value="EPOXHYDRLASE"/>
</dbReference>
<feature type="domain" description="Epoxide hydrolase N-terminal" evidence="5">
    <location>
        <begin position="50"/>
        <end position="155"/>
    </location>
</feature>
<organism evidence="6 7">
    <name type="scientific">Serratia rubidaea</name>
    <name type="common">Serratia marinorubra</name>
    <dbReference type="NCBI Taxonomy" id="61652"/>
    <lineage>
        <taxon>Bacteria</taxon>
        <taxon>Pseudomonadati</taxon>
        <taxon>Pseudomonadota</taxon>
        <taxon>Gammaproteobacteria</taxon>
        <taxon>Enterobacterales</taxon>
        <taxon>Yersiniaceae</taxon>
        <taxon>Serratia</taxon>
    </lineage>
</organism>
<comment type="similarity">
    <text evidence="1">Belongs to the peptidase S33 family.</text>
</comment>
<dbReference type="InterPro" id="IPR010497">
    <property type="entry name" value="Epoxide_hydro_N"/>
</dbReference>
<sequence length="442" mass="48829">MNRSDNELPDASRRRLLLASAAGAAAIGLLDHAWATPVRQPVVPPTDDQIHPFTIAIADSELADLKFRLARTRWPDKETVSDDSQGLQLHKIRPLVEYWASGYSWRKVESRLNGLPQYVTRLDGLAIHFIHVRSRQRNAMPLIMTHGWPGSVLEFLKVIGPLTDPVAHGGRADDAFDVVIPSIPGYGFSQRPHDTGWQPARIARMWDTLMKRLGYTHYVAQGGDHGSVISNAMGRQAPAGLLGIHLTMPATVPDALVSAINLGQPAPVALQPDEQRAFDRLSHFFTRNAAYGAMMVTRPQTIGYALHDSPTALAAWSYDKIAQWTDSGGEPERVLTRDEILDDLSLYWLTQTSASAARFYWENNNNNFSASAQQTTAVKVPVAISVFPGKSTRRRNVGPSRRFRRSAITRPRRAADISPPGNSPPFSPLSYAAPSVRCVERP</sequence>
<dbReference type="PIRSF" id="PIRSF001112">
    <property type="entry name" value="Epoxide_hydrolase"/>
    <property type="match status" value="1"/>
</dbReference>
<dbReference type="InterPro" id="IPR000639">
    <property type="entry name" value="Epox_hydrolase-like"/>
</dbReference>
<protein>
    <submittedName>
        <fullName evidence="6">Epoxide hydrolase N terminus</fullName>
    </submittedName>
</protein>
<dbReference type="Pfam" id="PF06441">
    <property type="entry name" value="EHN"/>
    <property type="match status" value="1"/>
</dbReference>
<dbReference type="InterPro" id="IPR016292">
    <property type="entry name" value="Epoxide_hydrolase"/>
</dbReference>
<name>A0A3S4I5P2_SERRU</name>
<reference evidence="6 7" key="1">
    <citation type="submission" date="2018-12" db="EMBL/GenBank/DDBJ databases">
        <authorList>
            <consortium name="Pathogen Informatics"/>
        </authorList>
    </citation>
    <scope>NUCLEOTIDE SEQUENCE [LARGE SCALE GENOMIC DNA]</scope>
    <source>
        <strain evidence="6 7">NCTC9419</strain>
    </source>
</reference>
<dbReference type="GO" id="GO:0004301">
    <property type="term" value="F:epoxide hydrolase activity"/>
    <property type="evidence" value="ECO:0007669"/>
    <property type="project" value="TreeGrafter"/>
</dbReference>
<evidence type="ECO:0000313" key="6">
    <source>
        <dbReference type="EMBL" id="VEA73786.1"/>
    </source>
</evidence>
<dbReference type="STRING" id="61652.AXX16_2829"/>
<dbReference type="Proteomes" id="UP000271603">
    <property type="component" value="Chromosome"/>
</dbReference>
<evidence type="ECO:0000256" key="3">
    <source>
        <dbReference type="ARBA" id="ARBA00022801"/>
    </source>
</evidence>
<keyword evidence="2" id="KW-0058">Aromatic hydrocarbons catabolism</keyword>
<keyword evidence="3 6" id="KW-0378">Hydrolase</keyword>
<evidence type="ECO:0000313" key="7">
    <source>
        <dbReference type="Proteomes" id="UP000271603"/>
    </source>
</evidence>
<evidence type="ECO:0000256" key="1">
    <source>
        <dbReference type="ARBA" id="ARBA00010088"/>
    </source>
</evidence>
<gene>
    <name evidence="6" type="ORF">NCTC9419_05421</name>
</gene>
<evidence type="ECO:0000259" key="5">
    <source>
        <dbReference type="Pfam" id="PF06441"/>
    </source>
</evidence>
<feature type="region of interest" description="Disordered" evidence="4">
    <location>
        <begin position="391"/>
        <end position="442"/>
    </location>
</feature>
<dbReference type="PANTHER" id="PTHR21661">
    <property type="entry name" value="EPOXIDE HYDROLASE 1-RELATED"/>
    <property type="match status" value="1"/>
</dbReference>
<dbReference type="Gene3D" id="3.40.50.1820">
    <property type="entry name" value="alpha/beta hydrolase"/>
    <property type="match status" value="1"/>
</dbReference>
<dbReference type="PROSITE" id="PS51318">
    <property type="entry name" value="TAT"/>
    <property type="match status" value="1"/>
</dbReference>
<proteinExistence type="inferred from homology"/>
<dbReference type="SUPFAM" id="SSF53474">
    <property type="entry name" value="alpha/beta-Hydrolases"/>
    <property type="match status" value="1"/>
</dbReference>
<dbReference type="InterPro" id="IPR006311">
    <property type="entry name" value="TAT_signal"/>
</dbReference>
<dbReference type="PANTHER" id="PTHR21661:SF35">
    <property type="entry name" value="EPOXIDE HYDROLASE"/>
    <property type="match status" value="1"/>
</dbReference>
<evidence type="ECO:0000256" key="4">
    <source>
        <dbReference type="SAM" id="MobiDB-lite"/>
    </source>
</evidence>
<dbReference type="EMBL" id="LR134155">
    <property type="protein sequence ID" value="VEA73786.1"/>
    <property type="molecule type" value="Genomic_DNA"/>
</dbReference>
<dbReference type="AlphaFoldDB" id="A0A3S4I5P2"/>
<accession>A0A3S4I5P2</accession>
<evidence type="ECO:0000256" key="2">
    <source>
        <dbReference type="ARBA" id="ARBA00022797"/>
    </source>
</evidence>
<dbReference type="InterPro" id="IPR029058">
    <property type="entry name" value="AB_hydrolase_fold"/>
</dbReference>